<dbReference type="InterPro" id="IPR022185">
    <property type="entry name" value="DUF3712"/>
</dbReference>
<dbReference type="PANTHER" id="PTHR35895">
    <property type="entry name" value="CHROMOSOME 16, WHOLE GENOME SHOTGUN SEQUENCE"/>
    <property type="match status" value="1"/>
</dbReference>
<keyword evidence="2" id="KW-0472">Membrane</keyword>
<feature type="compositionally biased region" description="Polar residues" evidence="1">
    <location>
        <begin position="12"/>
        <end position="25"/>
    </location>
</feature>
<accession>A0A137PJ41</accession>
<evidence type="ECO:0000313" key="3">
    <source>
        <dbReference type="EMBL" id="KXN75014.1"/>
    </source>
</evidence>
<proteinExistence type="predicted"/>
<keyword evidence="2" id="KW-0812">Transmembrane</keyword>
<gene>
    <name evidence="3" type="ORF">CONCODRAFT_67025</name>
</gene>
<protein>
    <submittedName>
        <fullName evidence="3">Uncharacterized protein</fullName>
    </submittedName>
</protein>
<reference evidence="3 4" key="1">
    <citation type="journal article" date="2015" name="Genome Biol. Evol.">
        <title>Phylogenomic analyses indicate that early fungi evolved digesting cell walls of algal ancestors of land plants.</title>
        <authorList>
            <person name="Chang Y."/>
            <person name="Wang S."/>
            <person name="Sekimoto S."/>
            <person name="Aerts A.L."/>
            <person name="Choi C."/>
            <person name="Clum A."/>
            <person name="LaButti K.M."/>
            <person name="Lindquist E.A."/>
            <person name="Yee Ngan C."/>
            <person name="Ohm R.A."/>
            <person name="Salamov A.A."/>
            <person name="Grigoriev I.V."/>
            <person name="Spatafora J.W."/>
            <person name="Berbee M.L."/>
        </authorList>
    </citation>
    <scope>NUCLEOTIDE SEQUENCE [LARGE SCALE GENOMIC DNA]</scope>
    <source>
        <strain evidence="3 4">NRRL 28638</strain>
    </source>
</reference>
<dbReference type="GO" id="GO:0000329">
    <property type="term" value="C:fungal-type vacuole membrane"/>
    <property type="evidence" value="ECO:0007669"/>
    <property type="project" value="InterPro"/>
</dbReference>
<sequence length="866" mass="97634">MTYNNKNDDNVTENTGLLSNTSRNYHSIPNEQYNRIDLEAELNEFESNLNNDLVEVPLNTEGIPAATAATLPKLQTLEREFKLTKKLIYLVIILILILTLSYFIFLYCLNWGAQYFIDNTNIKLNNLKLGGIGEDYIELEAKVNILTPLNSKKAPNWSRWLEEFELTGSLEDGELIYNQDKLGTFNQIPIEFHPFDKFNLSTTISSKIDIIENGAMESFTRDLMQKDKLDLVLKSELSAGLLPMMPSFLNPRIRGVKVFQTLTINGLKGLKGLTQVKEYNLKDEKDYSIKIGGRIELLPIDQVEIKLKGEFGAQLIYNSTNLGLVKFNDLELSNNSSALDFKGFLKCGSNSNENGVIENNTRSSHSKSGCSKLELESVSSMVSKFITNQTPKISTKLVLFPSELPNWFTKSLNALSIELPLPKFDQPLIDSVSPISTKFRLPENSNPRTDEDWKFDLDTSISSKISVPFGLRVKPLKIRARLRILDEFGFHVGDAQSNWSKVEYEQNPKNNSLMIVNSTLSQVPIIVKKYMQFPFELLVDRVLTDSIIKLQVIGAADLESITNLSEYPIKINNVPIDESISFNGVNQFKDFNINVTDVQLINTDPNSIEFTSIFELTNKAEEGKQSIGASFPNEEFQFNIGYGGNYIGSLKLRDLDLPSAKGNKSQMKIEGKIKLPQNSTLGEDVFSDLISGATVALDAEGNSNTTDLPFLHRPLQNFKLKSFPFPAFQPNLVKYIHTNWRVTLGQIEVSLFNPFGIPVSVLDIDANCTYLDPELKRVRLANLSYHPPNPPIKIPPGQASSHWLPIPWYDITLSNPLLVGQLPKFIDIQGRVRIGLEGGFTTWLNYKQKEIKGYWFTNPNTKTFEG</sequence>
<organism evidence="3 4">
    <name type="scientific">Conidiobolus coronatus (strain ATCC 28846 / CBS 209.66 / NRRL 28638)</name>
    <name type="common">Delacroixia coronata</name>
    <dbReference type="NCBI Taxonomy" id="796925"/>
    <lineage>
        <taxon>Eukaryota</taxon>
        <taxon>Fungi</taxon>
        <taxon>Fungi incertae sedis</taxon>
        <taxon>Zoopagomycota</taxon>
        <taxon>Entomophthoromycotina</taxon>
        <taxon>Entomophthoromycetes</taxon>
        <taxon>Entomophthorales</taxon>
        <taxon>Ancylistaceae</taxon>
        <taxon>Conidiobolus</taxon>
    </lineage>
</organism>
<feature type="region of interest" description="Disordered" evidence="1">
    <location>
        <begin position="1"/>
        <end position="25"/>
    </location>
</feature>
<feature type="transmembrane region" description="Helical" evidence="2">
    <location>
        <begin position="87"/>
        <end position="107"/>
    </location>
</feature>
<evidence type="ECO:0000256" key="1">
    <source>
        <dbReference type="SAM" id="MobiDB-lite"/>
    </source>
</evidence>
<name>A0A137PJ41_CONC2</name>
<dbReference type="EMBL" id="KQ964418">
    <property type="protein sequence ID" value="KXN75014.1"/>
    <property type="molecule type" value="Genomic_DNA"/>
</dbReference>
<dbReference type="PANTHER" id="PTHR35895:SF1">
    <property type="entry name" value="LIPID-BINDING SERUM GLYCOPROTEIN C-TERMINAL DOMAIN-CONTAINING PROTEIN"/>
    <property type="match status" value="1"/>
</dbReference>
<evidence type="ECO:0000256" key="2">
    <source>
        <dbReference type="SAM" id="Phobius"/>
    </source>
</evidence>
<dbReference type="InterPro" id="IPR046368">
    <property type="entry name" value="Tag1"/>
</dbReference>
<dbReference type="Pfam" id="PF12505">
    <property type="entry name" value="DUF3712"/>
    <property type="match status" value="1"/>
</dbReference>
<keyword evidence="4" id="KW-1185">Reference proteome</keyword>
<keyword evidence="2" id="KW-1133">Transmembrane helix</keyword>
<dbReference type="Proteomes" id="UP000070444">
    <property type="component" value="Unassembled WGS sequence"/>
</dbReference>
<evidence type="ECO:0000313" key="4">
    <source>
        <dbReference type="Proteomes" id="UP000070444"/>
    </source>
</evidence>
<dbReference type="AlphaFoldDB" id="A0A137PJ41"/>